<gene>
    <name evidence="8" type="ORF">CDAUBV1_LOCUS3903</name>
</gene>
<comment type="caution">
    <text evidence="8">The sequence shown here is derived from an EMBL/GenBank/DDBJ whole genome shotgun (WGS) entry which is preliminary data.</text>
</comment>
<keyword evidence="4 6" id="KW-0472">Membrane</keyword>
<evidence type="ECO:0000313" key="9">
    <source>
        <dbReference type="Proteomes" id="UP001497525"/>
    </source>
</evidence>
<feature type="transmembrane region" description="Helical" evidence="6">
    <location>
        <begin position="168"/>
        <end position="190"/>
    </location>
</feature>
<protein>
    <recommendedName>
        <fullName evidence="7">Major facilitator superfamily (MFS) profile domain-containing protein</fullName>
    </recommendedName>
</protein>
<dbReference type="GO" id="GO:0022857">
    <property type="term" value="F:transmembrane transporter activity"/>
    <property type="evidence" value="ECO:0007669"/>
    <property type="project" value="InterPro"/>
</dbReference>
<dbReference type="EMBL" id="CAXLJL010000095">
    <property type="protein sequence ID" value="CAL5131482.1"/>
    <property type="molecule type" value="Genomic_DNA"/>
</dbReference>
<keyword evidence="2 6" id="KW-0812">Transmembrane</keyword>
<feature type="compositionally biased region" description="Basic and acidic residues" evidence="5">
    <location>
        <begin position="568"/>
        <end position="578"/>
    </location>
</feature>
<feature type="transmembrane region" description="Helical" evidence="6">
    <location>
        <begin position="260"/>
        <end position="281"/>
    </location>
</feature>
<feature type="transmembrane region" description="Helical" evidence="6">
    <location>
        <begin position="287"/>
        <end position="306"/>
    </location>
</feature>
<feature type="transmembrane region" description="Helical" evidence="6">
    <location>
        <begin position="474"/>
        <end position="498"/>
    </location>
</feature>
<dbReference type="GO" id="GO:0016020">
    <property type="term" value="C:membrane"/>
    <property type="evidence" value="ECO:0007669"/>
    <property type="project" value="UniProtKB-SubCell"/>
</dbReference>
<evidence type="ECO:0000256" key="6">
    <source>
        <dbReference type="SAM" id="Phobius"/>
    </source>
</evidence>
<feature type="transmembrane region" description="Helical" evidence="6">
    <location>
        <begin position="382"/>
        <end position="408"/>
    </location>
</feature>
<evidence type="ECO:0000256" key="1">
    <source>
        <dbReference type="ARBA" id="ARBA00004141"/>
    </source>
</evidence>
<dbReference type="Gene3D" id="1.20.1250.20">
    <property type="entry name" value="MFS general substrate transporter like domains"/>
    <property type="match status" value="2"/>
</dbReference>
<dbReference type="InterPro" id="IPR005828">
    <property type="entry name" value="MFS_sugar_transport-like"/>
</dbReference>
<evidence type="ECO:0000259" key="7">
    <source>
        <dbReference type="PROSITE" id="PS50850"/>
    </source>
</evidence>
<feature type="transmembrane region" description="Helical" evidence="6">
    <location>
        <begin position="414"/>
        <end position="436"/>
    </location>
</feature>
<proteinExistence type="predicted"/>
<dbReference type="SUPFAM" id="SSF103473">
    <property type="entry name" value="MFS general substrate transporter"/>
    <property type="match status" value="1"/>
</dbReference>
<dbReference type="PROSITE" id="PS50850">
    <property type="entry name" value="MFS"/>
    <property type="match status" value="1"/>
</dbReference>
<feature type="region of interest" description="Disordered" evidence="5">
    <location>
        <begin position="564"/>
        <end position="585"/>
    </location>
</feature>
<dbReference type="Pfam" id="PF00083">
    <property type="entry name" value="Sugar_tr"/>
    <property type="match status" value="1"/>
</dbReference>
<feature type="domain" description="Major facilitator superfamily (MFS) profile" evidence="7">
    <location>
        <begin position="104"/>
        <end position="563"/>
    </location>
</feature>
<evidence type="ECO:0000256" key="3">
    <source>
        <dbReference type="ARBA" id="ARBA00022989"/>
    </source>
</evidence>
<feature type="transmembrane region" description="Helical" evidence="6">
    <location>
        <begin position="541"/>
        <end position="558"/>
    </location>
</feature>
<accession>A0AAV2T7R3</accession>
<dbReference type="InterPro" id="IPR036259">
    <property type="entry name" value="MFS_trans_sf"/>
</dbReference>
<feature type="transmembrane region" description="Helical" evidence="6">
    <location>
        <begin position="202"/>
        <end position="222"/>
    </location>
</feature>
<feature type="transmembrane region" description="Helical" evidence="6">
    <location>
        <begin position="448"/>
        <end position="468"/>
    </location>
</feature>
<dbReference type="Proteomes" id="UP001497525">
    <property type="component" value="Unassembled WGS sequence"/>
</dbReference>
<evidence type="ECO:0000256" key="2">
    <source>
        <dbReference type="ARBA" id="ARBA00022692"/>
    </source>
</evidence>
<evidence type="ECO:0000313" key="8">
    <source>
        <dbReference type="EMBL" id="CAL5131482.1"/>
    </source>
</evidence>
<dbReference type="AlphaFoldDB" id="A0AAV2T7R3"/>
<dbReference type="PANTHER" id="PTHR24064">
    <property type="entry name" value="SOLUTE CARRIER FAMILY 22 MEMBER"/>
    <property type="match status" value="1"/>
</dbReference>
<evidence type="ECO:0000256" key="4">
    <source>
        <dbReference type="ARBA" id="ARBA00023136"/>
    </source>
</evidence>
<name>A0AAV2T7R3_CALDB</name>
<feature type="transmembrane region" description="Helical" evidence="6">
    <location>
        <begin position="228"/>
        <end position="248"/>
    </location>
</feature>
<evidence type="ECO:0000256" key="5">
    <source>
        <dbReference type="SAM" id="MobiDB-lite"/>
    </source>
</evidence>
<sequence length="585" mass="64637">MSSVETHGSSPVSDQRKEASSHAVVIDDLLEQEVGPCGLWQWSLVVLGMLSTSAATTFPVFSDTVPLRRCRMDDAVEEVFGKFNLNFSTIGKLIGGWTRDEDMRLLSSGCRRFNATWDDDFVRDLIAGNATYDGNQTVPCSNGYVYDYLEFQYHGGIATDFDMVCDRVGFISTGTSIVMVGMILGLGLGGAIGTKYGLKKSLIIFTSIELIASALCCLSNSFWLYTFFRFMICFGAYGKLGTFNVILLDITTPTYRSLVNAFYLIGFNFVSRALLALYAYLLTEWRWLSLLEAIHSLFVISYFFVVPESPRWELSKGHPIKALKILILARRVNMMWPKGVNSDSEKLTLLLKKAQLERDENNSTGVSSNKVMSSTTSVSTWYVIKTTFVGTVLFTAFSFVFLGLLLYTRLIKQPVYLTSAITSIVSLPGAFVAVVLYRFIHSRKLPVLFTYLISGVITLVGGIYTYVVQPEGDLPLTVSVILCTMLCVAIQSMLFIYLPELYPPSIRSSGFGFCAGVGRVGAVIAEIVNNLDYTVKHGSPALIYGAVFVVCALLLVLLPDTTGAETDTNSKECERGENNENITRC</sequence>
<reference evidence="8" key="1">
    <citation type="submission" date="2024-06" db="EMBL/GenBank/DDBJ databases">
        <authorList>
            <person name="Liu X."/>
            <person name="Lenzi L."/>
            <person name="Haldenby T S."/>
            <person name="Uol C."/>
        </authorList>
    </citation>
    <scope>NUCLEOTIDE SEQUENCE</scope>
</reference>
<comment type="subcellular location">
    <subcellularLocation>
        <location evidence="1">Membrane</location>
        <topology evidence="1">Multi-pass membrane protein</topology>
    </subcellularLocation>
</comment>
<dbReference type="InterPro" id="IPR020846">
    <property type="entry name" value="MFS_dom"/>
</dbReference>
<organism evidence="8 9">
    <name type="scientific">Calicophoron daubneyi</name>
    <name type="common">Rumen fluke</name>
    <name type="synonym">Paramphistomum daubneyi</name>
    <dbReference type="NCBI Taxonomy" id="300641"/>
    <lineage>
        <taxon>Eukaryota</taxon>
        <taxon>Metazoa</taxon>
        <taxon>Spiralia</taxon>
        <taxon>Lophotrochozoa</taxon>
        <taxon>Platyhelminthes</taxon>
        <taxon>Trematoda</taxon>
        <taxon>Digenea</taxon>
        <taxon>Plagiorchiida</taxon>
        <taxon>Pronocephalata</taxon>
        <taxon>Paramphistomoidea</taxon>
        <taxon>Paramphistomidae</taxon>
        <taxon>Calicophoron</taxon>
    </lineage>
</organism>
<keyword evidence="3 6" id="KW-1133">Transmembrane helix</keyword>